<reference evidence="7" key="1">
    <citation type="journal article" date="2023" name="Science">
        <title>Elucidation of the pathway for biosynthesis of saponin adjuvants from the soapbark tree.</title>
        <authorList>
            <person name="Reed J."/>
            <person name="Orme A."/>
            <person name="El-Demerdash A."/>
            <person name="Owen C."/>
            <person name="Martin L.B.B."/>
            <person name="Misra R.C."/>
            <person name="Kikuchi S."/>
            <person name="Rejzek M."/>
            <person name="Martin A.C."/>
            <person name="Harkess A."/>
            <person name="Leebens-Mack J."/>
            <person name="Louveau T."/>
            <person name="Stephenson M.J."/>
            <person name="Osbourn A."/>
        </authorList>
    </citation>
    <scope>NUCLEOTIDE SEQUENCE</scope>
    <source>
        <strain evidence="7">S10</strain>
    </source>
</reference>
<keyword evidence="2" id="KW-0449">Lipoprotein</keyword>
<dbReference type="PANTHER" id="PTHR31044:SF103">
    <property type="entry name" value="MAJOR POLLEN ALLERGEN OLE E 10-LIKE"/>
    <property type="match status" value="1"/>
</dbReference>
<feature type="compositionally biased region" description="Polar residues" evidence="4">
    <location>
        <begin position="104"/>
        <end position="116"/>
    </location>
</feature>
<keyword evidence="3" id="KW-0732">Signal</keyword>
<keyword evidence="2" id="KW-0325">Glycoprotein</keyword>
<evidence type="ECO:0000256" key="3">
    <source>
        <dbReference type="ARBA" id="ARBA00022729"/>
    </source>
</evidence>
<evidence type="ECO:0000256" key="2">
    <source>
        <dbReference type="ARBA" id="ARBA00022622"/>
    </source>
</evidence>
<feature type="region of interest" description="Disordered" evidence="4">
    <location>
        <begin position="62"/>
        <end position="117"/>
    </location>
</feature>
<comment type="caution">
    <text evidence="7">The sequence shown here is derived from an EMBL/GenBank/DDBJ whole genome shotgun (WGS) entry which is preliminary data.</text>
</comment>
<keyword evidence="5" id="KW-1133">Transmembrane helix</keyword>
<accession>A0AAD7QFC9</accession>
<evidence type="ECO:0000256" key="4">
    <source>
        <dbReference type="SAM" id="MobiDB-lite"/>
    </source>
</evidence>
<proteinExistence type="predicted"/>
<dbReference type="GO" id="GO:0098552">
    <property type="term" value="C:side of membrane"/>
    <property type="evidence" value="ECO:0007669"/>
    <property type="project" value="UniProtKB-KW"/>
</dbReference>
<dbReference type="PANTHER" id="PTHR31044">
    <property type="entry name" value="BETA-1,3 GLUCANASE"/>
    <property type="match status" value="1"/>
</dbReference>
<comment type="subcellular location">
    <subcellularLocation>
        <location evidence="1">Cell membrane</location>
        <topology evidence="1">Lipid-anchor</topology>
        <topology evidence="1">GPI-anchor</topology>
    </subcellularLocation>
</comment>
<name>A0AAD7QFC9_QUISA</name>
<dbReference type="InterPro" id="IPR044788">
    <property type="entry name" value="X8_dom_prot"/>
</dbReference>
<keyword evidence="5" id="KW-0472">Membrane</keyword>
<dbReference type="GO" id="GO:0009506">
    <property type="term" value="C:plasmodesma"/>
    <property type="evidence" value="ECO:0007669"/>
    <property type="project" value="UniProtKB-ARBA"/>
</dbReference>
<dbReference type="GO" id="GO:0005886">
    <property type="term" value="C:plasma membrane"/>
    <property type="evidence" value="ECO:0007669"/>
    <property type="project" value="UniProtKB-SubCell"/>
</dbReference>
<feature type="non-terminal residue" evidence="7">
    <location>
        <position position="207"/>
    </location>
</feature>
<feature type="compositionally biased region" description="Polar residues" evidence="4">
    <location>
        <begin position="72"/>
        <end position="86"/>
    </location>
</feature>
<dbReference type="Pfam" id="PF07983">
    <property type="entry name" value="X8"/>
    <property type="match status" value="1"/>
</dbReference>
<evidence type="ECO:0000313" key="7">
    <source>
        <dbReference type="EMBL" id="KAJ7980464.1"/>
    </source>
</evidence>
<gene>
    <name evidence="7" type="ORF">O6P43_003737</name>
</gene>
<organism evidence="7 8">
    <name type="scientific">Quillaja saponaria</name>
    <name type="common">Soap bark tree</name>
    <dbReference type="NCBI Taxonomy" id="32244"/>
    <lineage>
        <taxon>Eukaryota</taxon>
        <taxon>Viridiplantae</taxon>
        <taxon>Streptophyta</taxon>
        <taxon>Embryophyta</taxon>
        <taxon>Tracheophyta</taxon>
        <taxon>Spermatophyta</taxon>
        <taxon>Magnoliopsida</taxon>
        <taxon>eudicotyledons</taxon>
        <taxon>Gunneridae</taxon>
        <taxon>Pentapetalae</taxon>
        <taxon>rosids</taxon>
        <taxon>fabids</taxon>
        <taxon>Fabales</taxon>
        <taxon>Quillajaceae</taxon>
        <taxon>Quillaja</taxon>
    </lineage>
</organism>
<dbReference type="EMBL" id="JARAOO010000002">
    <property type="protein sequence ID" value="KAJ7980464.1"/>
    <property type="molecule type" value="Genomic_DNA"/>
</dbReference>
<dbReference type="KEGG" id="qsa:O6P43_003737"/>
<evidence type="ECO:0000259" key="6">
    <source>
        <dbReference type="SMART" id="SM00768"/>
    </source>
</evidence>
<keyword evidence="8" id="KW-1185">Reference proteome</keyword>
<evidence type="ECO:0000256" key="1">
    <source>
        <dbReference type="ARBA" id="ARBA00004609"/>
    </source>
</evidence>
<evidence type="ECO:0000313" key="8">
    <source>
        <dbReference type="Proteomes" id="UP001163823"/>
    </source>
</evidence>
<protein>
    <submittedName>
        <fullName evidence="7">Glucan endo-1,3-beta-glucosidase-like</fullName>
    </submittedName>
</protein>
<dbReference type="InterPro" id="IPR012946">
    <property type="entry name" value="X8"/>
</dbReference>
<sequence>SSSSSFGIASPSCREMAILLKEFCSSIIFLAFAYLLCCSMYTGAWQIVHQQGKVQPQIFIANSEPVKPPPGTNSQPVRPPTVTNSEPVRPPPGTNAESPDHTAASIQSPAQKNDGTNKWCIAKPSATDLQLRANVQHVCQQGSRVASCSTFEYGGPCYNPTNLVSNASVAMNLYFRDMGKLEHTCYFNDSGLIVYEDPSVGNCIYPF</sequence>
<dbReference type="AlphaFoldDB" id="A0AAD7QFC9"/>
<keyword evidence="5" id="KW-0812">Transmembrane</keyword>
<feature type="domain" description="X8" evidence="6">
    <location>
        <begin position="118"/>
        <end position="205"/>
    </location>
</feature>
<keyword evidence="2" id="KW-0336">GPI-anchor</keyword>
<dbReference type="Proteomes" id="UP001163823">
    <property type="component" value="Chromosome 2"/>
</dbReference>
<evidence type="ECO:0000256" key="5">
    <source>
        <dbReference type="SAM" id="Phobius"/>
    </source>
</evidence>
<dbReference type="SMART" id="SM00768">
    <property type="entry name" value="X8"/>
    <property type="match status" value="1"/>
</dbReference>
<feature type="transmembrane region" description="Helical" evidence="5">
    <location>
        <begin position="23"/>
        <end position="48"/>
    </location>
</feature>
<dbReference type="Gene3D" id="1.20.58.1040">
    <property type="match status" value="1"/>
</dbReference>